<keyword evidence="7" id="KW-1185">Reference proteome</keyword>
<evidence type="ECO:0000313" key="6">
    <source>
        <dbReference type="EMBL" id="CAK1583204.1"/>
    </source>
</evidence>
<dbReference type="Pfam" id="PF00883">
    <property type="entry name" value="Peptidase_M17"/>
    <property type="match status" value="1"/>
</dbReference>
<keyword evidence="3" id="KW-0645">Protease</keyword>
<dbReference type="PRINTS" id="PR00481">
    <property type="entry name" value="LAMNOPPTDASE"/>
</dbReference>
<dbReference type="EMBL" id="CAVLGL010000057">
    <property type="protein sequence ID" value="CAK1583204.1"/>
    <property type="molecule type" value="Genomic_DNA"/>
</dbReference>
<dbReference type="InterPro" id="IPR000819">
    <property type="entry name" value="Peptidase_M17_C"/>
</dbReference>
<evidence type="ECO:0000256" key="4">
    <source>
        <dbReference type="ARBA" id="ARBA00022801"/>
    </source>
</evidence>
<dbReference type="GO" id="GO:0006508">
    <property type="term" value="P:proteolysis"/>
    <property type="evidence" value="ECO:0007669"/>
    <property type="project" value="UniProtKB-KW"/>
</dbReference>
<dbReference type="GO" id="GO:0005737">
    <property type="term" value="C:cytoplasm"/>
    <property type="evidence" value="ECO:0007669"/>
    <property type="project" value="InterPro"/>
</dbReference>
<dbReference type="GO" id="GO:0070006">
    <property type="term" value="F:metalloaminopeptidase activity"/>
    <property type="evidence" value="ECO:0007669"/>
    <property type="project" value="InterPro"/>
</dbReference>
<dbReference type="PANTHER" id="PTHR11963">
    <property type="entry name" value="LEUCINE AMINOPEPTIDASE-RELATED"/>
    <property type="match status" value="1"/>
</dbReference>
<sequence>MSGAGEPEQLEGSYDVHGAAVSEAAPDSAQHDALVLLTLPGAAPPPLLAQVVAAAVELDNALLTEVSLIKCDLVAGNRLIISPTGPLTPYDDVRSVYEAVRAGMRRAVAAGARRPVLALQALRPRDLGLEVDDDWSRSELVALLAALEALYIPLEVRESYPERLPRLTALGVWAPALPAALQPLLRTAVALERARALARDIGGADPERMSPPNVAKYVRDAFADSCVRVRVLDEPDELRRRYPLLAAVARAAHAVPRHRGCVIFLDYEPESYDKTVMLVGKGVTYDTGGCDVKTGGAMAGMSRDKCGAAAIAGFLKACELLQPRVRVRAALGVVRNSVGADAYVADELLRSRTGLPVRVGNTDAEGRLVMADLLAEMAEAAAALVAAGARTHVLTVATLTGHAARAAGAGYGLALDNAPARRLAAARALQAAGAALAEPLELSRLRREDFAAHRGQAPGDALLQAVPLPSTQVDRGHQTPAAFLAMVSGLAGLGACGGAGGAANVPYTHVDVAASAGCAPAPPTAAPLLALAAYCGLLDRC</sequence>
<protein>
    <recommendedName>
        <fullName evidence="5">Cytosol aminopeptidase domain-containing protein</fullName>
    </recommendedName>
</protein>
<keyword evidence="4" id="KW-0378">Hydrolase</keyword>
<dbReference type="GO" id="GO:0030145">
    <property type="term" value="F:manganese ion binding"/>
    <property type="evidence" value="ECO:0007669"/>
    <property type="project" value="InterPro"/>
</dbReference>
<comment type="caution">
    <text evidence="6">The sequence shown here is derived from an EMBL/GenBank/DDBJ whole genome shotgun (WGS) entry which is preliminary data.</text>
</comment>
<dbReference type="PROSITE" id="PS00631">
    <property type="entry name" value="CYTOSOL_AP"/>
    <property type="match status" value="1"/>
</dbReference>
<dbReference type="PANTHER" id="PTHR11963:SF48">
    <property type="entry name" value="DIPEPTIDASE B, ISOFORM A"/>
    <property type="match status" value="1"/>
</dbReference>
<dbReference type="Proteomes" id="UP001314205">
    <property type="component" value="Unassembled WGS sequence"/>
</dbReference>
<reference evidence="6 7" key="1">
    <citation type="submission" date="2023-11" db="EMBL/GenBank/DDBJ databases">
        <authorList>
            <person name="Hedman E."/>
            <person name="Englund M."/>
            <person name="Stromberg M."/>
            <person name="Nyberg Akerstrom W."/>
            <person name="Nylinder S."/>
            <person name="Jareborg N."/>
            <person name="Kallberg Y."/>
            <person name="Kronander E."/>
        </authorList>
    </citation>
    <scope>NUCLEOTIDE SEQUENCE [LARGE SCALE GENOMIC DNA]</scope>
</reference>
<feature type="domain" description="Cytosol aminopeptidase" evidence="5">
    <location>
        <begin position="361"/>
        <end position="368"/>
    </location>
</feature>
<dbReference type="AlphaFoldDB" id="A0AAV1KLP0"/>
<accession>A0AAV1KLP0</accession>
<name>A0AAV1KLP0_9NEOP</name>
<organism evidence="6 7">
    <name type="scientific">Parnassius mnemosyne</name>
    <name type="common">clouded apollo</name>
    <dbReference type="NCBI Taxonomy" id="213953"/>
    <lineage>
        <taxon>Eukaryota</taxon>
        <taxon>Metazoa</taxon>
        <taxon>Ecdysozoa</taxon>
        <taxon>Arthropoda</taxon>
        <taxon>Hexapoda</taxon>
        <taxon>Insecta</taxon>
        <taxon>Pterygota</taxon>
        <taxon>Neoptera</taxon>
        <taxon>Endopterygota</taxon>
        <taxon>Lepidoptera</taxon>
        <taxon>Glossata</taxon>
        <taxon>Ditrysia</taxon>
        <taxon>Papilionoidea</taxon>
        <taxon>Papilionidae</taxon>
        <taxon>Parnassiinae</taxon>
        <taxon>Parnassini</taxon>
        <taxon>Parnassius</taxon>
        <taxon>Driopa</taxon>
    </lineage>
</organism>
<keyword evidence="2" id="KW-0031">Aminopeptidase</keyword>
<dbReference type="Gene3D" id="3.40.630.10">
    <property type="entry name" value="Zn peptidases"/>
    <property type="match status" value="1"/>
</dbReference>
<evidence type="ECO:0000256" key="3">
    <source>
        <dbReference type="ARBA" id="ARBA00022670"/>
    </source>
</evidence>
<proteinExistence type="inferred from homology"/>
<evidence type="ECO:0000259" key="5">
    <source>
        <dbReference type="PROSITE" id="PS00631"/>
    </source>
</evidence>
<evidence type="ECO:0000256" key="2">
    <source>
        <dbReference type="ARBA" id="ARBA00022438"/>
    </source>
</evidence>
<gene>
    <name evidence="6" type="ORF">PARMNEM_LOCUS4625</name>
</gene>
<evidence type="ECO:0000313" key="7">
    <source>
        <dbReference type="Proteomes" id="UP001314205"/>
    </source>
</evidence>
<dbReference type="SUPFAM" id="SSF53187">
    <property type="entry name" value="Zn-dependent exopeptidases"/>
    <property type="match status" value="1"/>
</dbReference>
<comment type="similarity">
    <text evidence="1">Belongs to the peptidase M17 family.</text>
</comment>
<dbReference type="InterPro" id="IPR011356">
    <property type="entry name" value="Leucine_aapep/pepB"/>
</dbReference>
<evidence type="ECO:0000256" key="1">
    <source>
        <dbReference type="ARBA" id="ARBA00009528"/>
    </source>
</evidence>